<dbReference type="Gene3D" id="2.160.20.10">
    <property type="entry name" value="Single-stranded right-handed beta-helix, Pectin lyase-like"/>
    <property type="match status" value="2"/>
</dbReference>
<dbReference type="InterPro" id="IPR011050">
    <property type="entry name" value="Pectin_lyase_fold/virulence"/>
</dbReference>
<protein>
    <submittedName>
        <fullName evidence="2">S-layer family protein</fullName>
    </submittedName>
</protein>
<evidence type="ECO:0000313" key="3">
    <source>
        <dbReference type="Proteomes" id="UP000615026"/>
    </source>
</evidence>
<feature type="domain" description="Filamentous haemagglutinin FhaB/tRNA nuclease CdiA-like TPS" evidence="1">
    <location>
        <begin position="32"/>
        <end position="146"/>
    </location>
</feature>
<proteinExistence type="predicted"/>
<dbReference type="Pfam" id="PF05860">
    <property type="entry name" value="TPS"/>
    <property type="match status" value="1"/>
</dbReference>
<dbReference type="SMART" id="SM00912">
    <property type="entry name" value="Haemagg_act"/>
    <property type="match status" value="1"/>
</dbReference>
<dbReference type="SUPFAM" id="SSF51126">
    <property type="entry name" value="Pectin lyase-like"/>
    <property type="match status" value="3"/>
</dbReference>
<dbReference type="RefSeq" id="WP_193995412.1">
    <property type="nucleotide sequence ID" value="NZ_JADEXP010000283.1"/>
</dbReference>
<evidence type="ECO:0000259" key="1">
    <source>
        <dbReference type="SMART" id="SM00912"/>
    </source>
</evidence>
<evidence type="ECO:0000313" key="2">
    <source>
        <dbReference type="EMBL" id="MBE9069515.1"/>
    </source>
</evidence>
<dbReference type="InterPro" id="IPR008638">
    <property type="entry name" value="FhaB/CdiA-like_TPS"/>
</dbReference>
<dbReference type="NCBIfam" id="TIGR01901">
    <property type="entry name" value="adhes_NPXG"/>
    <property type="match status" value="1"/>
</dbReference>
<dbReference type="Proteomes" id="UP000615026">
    <property type="component" value="Unassembled WGS sequence"/>
</dbReference>
<gene>
    <name evidence="2" type="ORF">IQ260_22980</name>
</gene>
<keyword evidence="3" id="KW-1185">Reference proteome</keyword>
<name>A0A929F8V5_LEPEC</name>
<accession>A0A929F8V5</accession>
<dbReference type="InterPro" id="IPR012334">
    <property type="entry name" value="Pectin_lyas_fold"/>
</dbReference>
<dbReference type="AlphaFoldDB" id="A0A929F8V5"/>
<sequence>MSNRLLGWGLGALGGICIVLDPFLPSYSQSIIPDDTVGTTVIGNGPFTVTGGTQQLTTLFHSFQDFSPNTADVLFQLNDPQDAVNVVIGRVTGTNTSVIDGQLQLTGGNNPDLFLINPNGITFGANANLLLPGSFFASTAESVLFNDGLSFSSRVPEPVPLLSVSVPAGLQFGALASPITVEQGSLVVNPGESLGFLGGELRFTGSFLNAPEGELSLGSVTPGSQLALAPDTFLLDYTNATAFQDITLDQATYADVSGNGGGIFQVQGRTVRVLEDSLLEASNMGSANGTLVSIRASERVELIGDYDFPSSAIYVDVYGSGRGNHLIIETDQLVLSQSAFVTTETFDQGASGGMTIKAKDLLIFGNPDADGVPTVLSSRTFDSGLGGDLTITVERLISQEWSVISVDTVGAGTGGNLNLNVGQLILQDGAQVGTGTFAEGNSGNLTVTATELVEIKGVGIYSSNAFSSGLFSSAEPGSTGNAGNLSVTTPRLNVVQGGKVAVNTLGTGAGGNITIRADEIEVADPIVDFVGAVSGLVANAVAGSTGNGGSLDIEANRLSVYNGGQITASTDGDGNAGTVTIRADEIDVWGQSRDGLFNSAIMSGATTQANAGSVNLQGQQIAIRDGAQVSVSSLGGGDAGNLNISAETLFLNNGTLQAKVTAGDKGDLNISASQLILLRQNSQIVTSASGMSTGGNITLMAPVILGIENSDIVANAVLGTGGNIDITTQSLLGLVFRDRLTPENDITASSEFGVSGTIAIDDFGVDPDSGLVELPSGLAAASDRVVQGCTAGENQFVVTGRGGVPVAPTDSLNRDRT</sequence>
<comment type="caution">
    <text evidence="2">The sequence shown here is derived from an EMBL/GenBank/DDBJ whole genome shotgun (WGS) entry which is preliminary data.</text>
</comment>
<reference evidence="2" key="1">
    <citation type="submission" date="2020-10" db="EMBL/GenBank/DDBJ databases">
        <authorList>
            <person name="Castelo-Branco R."/>
            <person name="Eusebio N."/>
            <person name="Adriana R."/>
            <person name="Vieira A."/>
            <person name="Brugerolle De Fraissinette N."/>
            <person name="Rezende De Castro R."/>
            <person name="Schneider M.P."/>
            <person name="Vasconcelos V."/>
            <person name="Leao P.N."/>
        </authorList>
    </citation>
    <scope>NUCLEOTIDE SEQUENCE</scope>
    <source>
        <strain evidence="2">LEGE 11479</strain>
    </source>
</reference>
<organism evidence="2 3">
    <name type="scientific">Leptolyngbya cf. ectocarpi LEGE 11479</name>
    <dbReference type="NCBI Taxonomy" id="1828722"/>
    <lineage>
        <taxon>Bacteria</taxon>
        <taxon>Bacillati</taxon>
        <taxon>Cyanobacteriota</taxon>
        <taxon>Cyanophyceae</taxon>
        <taxon>Leptolyngbyales</taxon>
        <taxon>Leptolyngbyaceae</taxon>
        <taxon>Leptolyngbya group</taxon>
        <taxon>Leptolyngbya</taxon>
    </lineage>
</organism>
<feature type="non-terminal residue" evidence="2">
    <location>
        <position position="817"/>
    </location>
</feature>
<dbReference type="EMBL" id="JADEXP010000283">
    <property type="protein sequence ID" value="MBE9069515.1"/>
    <property type="molecule type" value="Genomic_DNA"/>
</dbReference>